<dbReference type="SUPFAM" id="SSF47769">
    <property type="entry name" value="SAM/Pointed domain"/>
    <property type="match status" value="1"/>
</dbReference>
<evidence type="ECO:0000313" key="2">
    <source>
        <dbReference type="Proteomes" id="UP000663828"/>
    </source>
</evidence>
<accession>A0A816F715</accession>
<keyword evidence="2" id="KW-1185">Reference proteome</keyword>
<dbReference type="EMBL" id="CAJNOR010011055">
    <property type="protein sequence ID" value="CAF1658743.1"/>
    <property type="molecule type" value="Genomic_DNA"/>
</dbReference>
<dbReference type="InterPro" id="IPR013761">
    <property type="entry name" value="SAM/pointed_sf"/>
</dbReference>
<proteinExistence type="predicted"/>
<gene>
    <name evidence="1" type="ORF">XAT740_LOCUS56431</name>
</gene>
<sequence>FGEHEFEKATELLHNEIQLQKKTKKEATQDTKTNVVVNTVDEKTKFMEEEFQSHQNETTEPLDTKNISNWTTTDVRTFLIQTELSDVLPLFGAINGRELVELYAMCKLDSVSMYRSLKSELLRLHDKVLTIATYLHFIDRLRTICDNGLPLDTFACDRQVAECLDDAD</sequence>
<organism evidence="1 2">
    <name type="scientific">Adineta ricciae</name>
    <name type="common">Rotifer</name>
    <dbReference type="NCBI Taxonomy" id="249248"/>
    <lineage>
        <taxon>Eukaryota</taxon>
        <taxon>Metazoa</taxon>
        <taxon>Spiralia</taxon>
        <taxon>Gnathifera</taxon>
        <taxon>Rotifera</taxon>
        <taxon>Eurotatoria</taxon>
        <taxon>Bdelloidea</taxon>
        <taxon>Adinetida</taxon>
        <taxon>Adinetidae</taxon>
        <taxon>Adineta</taxon>
    </lineage>
</organism>
<evidence type="ECO:0000313" key="1">
    <source>
        <dbReference type="EMBL" id="CAF1658743.1"/>
    </source>
</evidence>
<reference evidence="1" key="1">
    <citation type="submission" date="2021-02" db="EMBL/GenBank/DDBJ databases">
        <authorList>
            <person name="Nowell W R."/>
        </authorList>
    </citation>
    <scope>NUCLEOTIDE SEQUENCE</scope>
</reference>
<dbReference type="Proteomes" id="UP000663828">
    <property type="component" value="Unassembled WGS sequence"/>
</dbReference>
<protein>
    <submittedName>
        <fullName evidence="1">Uncharacterized protein</fullName>
    </submittedName>
</protein>
<feature type="non-terminal residue" evidence="1">
    <location>
        <position position="1"/>
    </location>
</feature>
<dbReference type="AlphaFoldDB" id="A0A816F715"/>
<comment type="caution">
    <text evidence="1">The sequence shown here is derived from an EMBL/GenBank/DDBJ whole genome shotgun (WGS) entry which is preliminary data.</text>
</comment>
<name>A0A816F715_ADIRI</name>